<proteinExistence type="predicted"/>
<dbReference type="RefSeq" id="WP_344668865.1">
    <property type="nucleotide sequence ID" value="NZ_BAAAQN010000041.1"/>
</dbReference>
<comment type="caution">
    <text evidence="1">The sequence shown here is derived from an EMBL/GenBank/DDBJ whole genome shotgun (WGS) entry which is preliminary data.</text>
</comment>
<reference evidence="1 2" key="1">
    <citation type="journal article" date="2019" name="Int. J. Syst. Evol. Microbiol.">
        <title>The Global Catalogue of Microorganisms (GCM) 10K type strain sequencing project: providing services to taxonomists for standard genome sequencing and annotation.</title>
        <authorList>
            <consortium name="The Broad Institute Genomics Platform"/>
            <consortium name="The Broad Institute Genome Sequencing Center for Infectious Disease"/>
            <person name="Wu L."/>
            <person name="Ma J."/>
        </authorList>
    </citation>
    <scope>NUCLEOTIDE SEQUENCE [LARGE SCALE GENOMIC DNA]</scope>
    <source>
        <strain evidence="1 2">JCM 16014</strain>
    </source>
</reference>
<dbReference type="Proteomes" id="UP001500751">
    <property type="component" value="Unassembled WGS sequence"/>
</dbReference>
<dbReference type="EMBL" id="BAAAQN010000041">
    <property type="protein sequence ID" value="GAA2046318.1"/>
    <property type="molecule type" value="Genomic_DNA"/>
</dbReference>
<gene>
    <name evidence="1" type="ORF">GCM10009839_58240</name>
</gene>
<name>A0ABN2V1I8_9ACTN</name>
<evidence type="ECO:0000313" key="1">
    <source>
        <dbReference type="EMBL" id="GAA2046318.1"/>
    </source>
</evidence>
<keyword evidence="2" id="KW-1185">Reference proteome</keyword>
<accession>A0ABN2V1I8</accession>
<organism evidence="1 2">
    <name type="scientific">Catenulispora yoronensis</name>
    <dbReference type="NCBI Taxonomy" id="450799"/>
    <lineage>
        <taxon>Bacteria</taxon>
        <taxon>Bacillati</taxon>
        <taxon>Actinomycetota</taxon>
        <taxon>Actinomycetes</taxon>
        <taxon>Catenulisporales</taxon>
        <taxon>Catenulisporaceae</taxon>
        <taxon>Catenulispora</taxon>
    </lineage>
</organism>
<evidence type="ECO:0000313" key="2">
    <source>
        <dbReference type="Proteomes" id="UP001500751"/>
    </source>
</evidence>
<sequence>MRHIHVHDRYAQTPPDSWIGRRWQSTRQLACGCCLTGIITALKPGAVRVQWSQCLHWPDSWEPTDRGTLARAWQAVREATWDATRDGEAA</sequence>
<protein>
    <submittedName>
        <fullName evidence="1">Uncharacterized protein</fullName>
    </submittedName>
</protein>